<dbReference type="GO" id="GO:0006412">
    <property type="term" value="P:translation"/>
    <property type="evidence" value="ECO:0007669"/>
    <property type="project" value="InterPro"/>
</dbReference>
<keyword evidence="5" id="KW-1185">Reference proteome</keyword>
<dbReference type="Proteomes" id="UP001652628">
    <property type="component" value="Chromosome X"/>
</dbReference>
<dbReference type="PANTHER" id="PTHR13014">
    <property type="entry name" value="MITOCHONDRIAL 28S RIBOSOMAL PROTEIN S30/P52 PRO-APOTOTIC PROTEIN"/>
    <property type="match status" value="1"/>
</dbReference>
<keyword evidence="3" id="KW-0496">Mitochondrion</keyword>
<evidence type="ECO:0000256" key="2">
    <source>
        <dbReference type="ARBA" id="ARBA00022980"/>
    </source>
</evidence>
<dbReference type="CTD" id="10884"/>
<dbReference type="PANTHER" id="PTHR13014:SF3">
    <property type="entry name" value="LARGE RIBOSOMAL SUBUNIT PROTEIN ML65"/>
    <property type="match status" value="1"/>
</dbReference>
<dbReference type="AlphaFoldDB" id="A0AB39ZS48"/>
<name>A0AB39ZS48_DROSZ</name>
<evidence type="ECO:0000256" key="4">
    <source>
        <dbReference type="ARBA" id="ARBA00023274"/>
    </source>
</evidence>
<gene>
    <name evidence="6" type="primary">mRpS30</name>
</gene>
<dbReference type="RefSeq" id="XP_016942018.2">
    <property type="nucleotide sequence ID" value="XM_017086529.4"/>
</dbReference>
<dbReference type="InterPro" id="IPR010793">
    <property type="entry name" value="Ribosomal_mL37/mL65"/>
</dbReference>
<evidence type="ECO:0000313" key="5">
    <source>
        <dbReference type="Proteomes" id="UP001652628"/>
    </source>
</evidence>
<sequence length="562" mass="65529">MLKLNLVNQLRTTYKRCLAGQSLQVQLNPTEAEPAYPEIRDPSFKARKQKDAADWHEEIRQVPTVEEKMIKINMPRYYGYKVVDFNDSKIPYNALPLTQHYTRTVVEDLELPSPSASASTSPEVADQGDKNTSIEDALVKATREDVIEALEFAHDYYKHLEKLPNSTQPSDVERERILTQIIVEQLNRTLLQALGEEYKHLEEVEVDYNPRHEAFWAVGGVDPPKNVQNSKKGREWQKDDANESIDRLVQYTGTPYLSLRHRKQLSPWKTPAESEDLSLSKQLPRFKHDPRTLGYSTKHQHATNVPGYWPKGNEHNFGLLSFQSRAHLQLRPKSYGEQDLQEALHALAIKSSYAWLLAQANYNGFNTYNELTYPMNTQTVITNGREWSFYEYQLNTLLLHGNHQEENPRVNFCRGTKPLPLYAEISSSGKCVDFNDTTLRQLLNFYANVPSIQRSIGEQQPYVASDITAYENTEQRDFITKTFKHLASNRPRHLELPEIYLWEKLYKIDNKNRAMEAKRRFFELDVNPWQRPLDQHDKEYVPRALRPGVRKNQNRFKKTYYP</sequence>
<dbReference type="GO" id="GO:0005762">
    <property type="term" value="C:mitochondrial large ribosomal subunit"/>
    <property type="evidence" value="ECO:0007669"/>
    <property type="project" value="TreeGrafter"/>
</dbReference>
<dbReference type="GO" id="GO:0003735">
    <property type="term" value="F:structural constituent of ribosome"/>
    <property type="evidence" value="ECO:0007669"/>
    <property type="project" value="InterPro"/>
</dbReference>
<evidence type="ECO:0000256" key="1">
    <source>
        <dbReference type="ARBA" id="ARBA00004173"/>
    </source>
</evidence>
<evidence type="ECO:0000313" key="6">
    <source>
        <dbReference type="RefSeq" id="XP_016942018.2"/>
    </source>
</evidence>
<reference evidence="6" key="1">
    <citation type="submission" date="2025-08" db="UniProtKB">
        <authorList>
            <consortium name="RefSeq"/>
        </authorList>
    </citation>
    <scope>IDENTIFICATION</scope>
</reference>
<protein>
    <submittedName>
        <fullName evidence="6">Large ribosomal subunit protein mL65</fullName>
    </submittedName>
</protein>
<comment type="subcellular location">
    <subcellularLocation>
        <location evidence="1">Mitochondrion</location>
    </subcellularLocation>
</comment>
<keyword evidence="2" id="KW-0689">Ribosomal protein</keyword>
<organism evidence="5 6">
    <name type="scientific">Drosophila suzukii</name>
    <name type="common">Spotted-wing drosophila fruit fly</name>
    <dbReference type="NCBI Taxonomy" id="28584"/>
    <lineage>
        <taxon>Eukaryota</taxon>
        <taxon>Metazoa</taxon>
        <taxon>Ecdysozoa</taxon>
        <taxon>Arthropoda</taxon>
        <taxon>Hexapoda</taxon>
        <taxon>Insecta</taxon>
        <taxon>Pterygota</taxon>
        <taxon>Neoptera</taxon>
        <taxon>Endopterygota</taxon>
        <taxon>Diptera</taxon>
        <taxon>Brachycera</taxon>
        <taxon>Muscomorpha</taxon>
        <taxon>Ephydroidea</taxon>
        <taxon>Drosophilidae</taxon>
        <taxon>Drosophila</taxon>
        <taxon>Sophophora</taxon>
    </lineage>
</organism>
<accession>A0AB39ZS48</accession>
<evidence type="ECO:0000256" key="3">
    <source>
        <dbReference type="ARBA" id="ARBA00023128"/>
    </source>
</evidence>
<proteinExistence type="predicted"/>
<dbReference type="InterPro" id="IPR039982">
    <property type="entry name" value="Ribosomal_mL65"/>
</dbReference>
<keyword evidence="4" id="KW-0687">Ribonucleoprotein</keyword>
<dbReference type="GeneID" id="108018934"/>
<dbReference type="Pfam" id="PF07147">
    <property type="entry name" value="PDCD9"/>
    <property type="match status" value="1"/>
</dbReference>